<name>A0AAD5W2E3_9AGAR</name>
<keyword evidence="1" id="KW-1133">Transmembrane helix</keyword>
<evidence type="ECO:0000313" key="3">
    <source>
        <dbReference type="Proteomes" id="UP001213000"/>
    </source>
</evidence>
<evidence type="ECO:0000256" key="1">
    <source>
        <dbReference type="SAM" id="Phobius"/>
    </source>
</evidence>
<keyword evidence="1" id="KW-0812">Transmembrane</keyword>
<dbReference type="AlphaFoldDB" id="A0AAD5W2E3"/>
<organism evidence="2 3">
    <name type="scientific">Leucocoprinus birnbaumii</name>
    <dbReference type="NCBI Taxonomy" id="56174"/>
    <lineage>
        <taxon>Eukaryota</taxon>
        <taxon>Fungi</taxon>
        <taxon>Dikarya</taxon>
        <taxon>Basidiomycota</taxon>
        <taxon>Agaricomycotina</taxon>
        <taxon>Agaricomycetes</taxon>
        <taxon>Agaricomycetidae</taxon>
        <taxon>Agaricales</taxon>
        <taxon>Agaricineae</taxon>
        <taxon>Agaricaceae</taxon>
        <taxon>Leucocoprinus</taxon>
    </lineage>
</organism>
<evidence type="ECO:0000313" key="2">
    <source>
        <dbReference type="EMBL" id="KAJ3574324.1"/>
    </source>
</evidence>
<proteinExistence type="predicted"/>
<sequence>MFSMIISWCPAVIASTSNQAITPYSLPTFQLSGCSGLPSPSVKFAGLFLAVAHVIRATLIVNTGRFSQFPRGSEPSSIGAKICTKPSYKRGIYARAVGFVLFESIFLSFAYYCLFHPILIQSKPSDTFEILSAFNATLTEAKSATAATAVVWQAIACLFIKDVISIVRSAEFMAQYRQLGELAPGVSDRVSTITSGVIDGLVHFIGDSSTGQFRLVFIAMLVLMSTGPLGSATITVGTTILHTTKQIEVANVTSPSGDGYLFSLTSDIPDVSERTNIIMRLENTQHTVFGYQMSLGPEMEYSALIPWPRLGESLGEESTLTYHSDVLRFSFQCSWTTPKLISWNSDGVDLEVNGWNFSSKIDGFSCFGKSTSLEIGLLLTQLDY</sequence>
<accession>A0AAD5W2E3</accession>
<dbReference type="Proteomes" id="UP001213000">
    <property type="component" value="Unassembled WGS sequence"/>
</dbReference>
<protein>
    <submittedName>
        <fullName evidence="2">Uncharacterized protein</fullName>
    </submittedName>
</protein>
<dbReference type="EMBL" id="JANIEX010000072">
    <property type="protein sequence ID" value="KAJ3574324.1"/>
    <property type="molecule type" value="Genomic_DNA"/>
</dbReference>
<keyword evidence="1" id="KW-0472">Membrane</keyword>
<feature type="transmembrane region" description="Helical" evidence="1">
    <location>
        <begin position="92"/>
        <end position="112"/>
    </location>
</feature>
<gene>
    <name evidence="2" type="ORF">NP233_g1842</name>
</gene>
<reference evidence="2" key="1">
    <citation type="submission" date="2022-07" db="EMBL/GenBank/DDBJ databases">
        <title>Genome Sequence of Leucocoprinus birnbaumii.</title>
        <authorList>
            <person name="Buettner E."/>
        </authorList>
    </citation>
    <scope>NUCLEOTIDE SEQUENCE</scope>
    <source>
        <strain evidence="2">VT141</strain>
    </source>
</reference>
<keyword evidence="3" id="KW-1185">Reference proteome</keyword>
<comment type="caution">
    <text evidence="2">The sequence shown here is derived from an EMBL/GenBank/DDBJ whole genome shotgun (WGS) entry which is preliminary data.</text>
</comment>